<dbReference type="CDD" id="cd07313">
    <property type="entry name" value="terB_like_2"/>
    <property type="match status" value="1"/>
</dbReference>
<dbReference type="Gene3D" id="1.10.3680.10">
    <property type="entry name" value="TerB-like"/>
    <property type="match status" value="1"/>
</dbReference>
<proteinExistence type="predicted"/>
<name>A0A074TG30_9RHOB</name>
<reference evidence="2 3" key="1">
    <citation type="submission" date="2014-03" db="EMBL/GenBank/DDBJ databases">
        <title>The draft genome sequence of Thioclava dalianensis DLFJ1-1.</title>
        <authorList>
            <person name="Lai Q."/>
            <person name="Shao Z."/>
        </authorList>
    </citation>
    <scope>NUCLEOTIDE SEQUENCE [LARGE SCALE GENOMIC DNA]</scope>
    <source>
        <strain evidence="2 3">DLFJ1-1</strain>
    </source>
</reference>
<evidence type="ECO:0000259" key="1">
    <source>
        <dbReference type="Pfam" id="PF05099"/>
    </source>
</evidence>
<dbReference type="RefSeq" id="WP_038063874.1">
    <property type="nucleotide sequence ID" value="NZ_FOVB01000002.1"/>
</dbReference>
<dbReference type="OrthoDB" id="5402150at2"/>
<comment type="caution">
    <text evidence="2">The sequence shown here is derived from an EMBL/GenBank/DDBJ whole genome shotgun (WGS) entry which is preliminary data.</text>
</comment>
<keyword evidence="3" id="KW-1185">Reference proteome</keyword>
<dbReference type="Pfam" id="PF05099">
    <property type="entry name" value="TerB"/>
    <property type="match status" value="1"/>
</dbReference>
<dbReference type="EMBL" id="JHEH01000005">
    <property type="protein sequence ID" value="KEP70614.1"/>
    <property type="molecule type" value="Genomic_DNA"/>
</dbReference>
<dbReference type="InterPro" id="IPR007791">
    <property type="entry name" value="DjlA_N"/>
</dbReference>
<accession>A0A074TG30</accession>
<organism evidence="2 3">
    <name type="scientific">Thioclava dalianensis</name>
    <dbReference type="NCBI Taxonomy" id="1185766"/>
    <lineage>
        <taxon>Bacteria</taxon>
        <taxon>Pseudomonadati</taxon>
        <taxon>Pseudomonadota</taxon>
        <taxon>Alphaproteobacteria</taxon>
        <taxon>Rhodobacterales</taxon>
        <taxon>Paracoccaceae</taxon>
        <taxon>Thioclava</taxon>
    </lineage>
</organism>
<protein>
    <recommendedName>
        <fullName evidence="1">Co-chaperone DjlA N-terminal domain-containing protein</fullName>
    </recommendedName>
</protein>
<gene>
    <name evidence="2" type="ORF">DL1_16025</name>
</gene>
<dbReference type="AlphaFoldDB" id="A0A074TG30"/>
<evidence type="ECO:0000313" key="3">
    <source>
        <dbReference type="Proteomes" id="UP000027725"/>
    </source>
</evidence>
<dbReference type="eggNOG" id="COG4103">
    <property type="taxonomic scope" value="Bacteria"/>
</dbReference>
<evidence type="ECO:0000313" key="2">
    <source>
        <dbReference type="EMBL" id="KEP70614.1"/>
    </source>
</evidence>
<dbReference type="Proteomes" id="UP000027725">
    <property type="component" value="Unassembled WGS sequence"/>
</dbReference>
<sequence>MFGRLINILHDPDPADSRLGGDDRELALAALLVRLARSDENYEDAEKDRIDRVLGARNGLDPAAARDLRLRAEEVEAGAPDTVRFTRALKDRVAYEDRSGVIEALWDVALADGERDAQEDALIRLASKLLGVSDVDSALARQRVEARRG</sequence>
<dbReference type="InterPro" id="IPR029024">
    <property type="entry name" value="TerB-like"/>
</dbReference>
<feature type="domain" description="Co-chaperone DjlA N-terminal" evidence="1">
    <location>
        <begin position="25"/>
        <end position="142"/>
    </location>
</feature>
<dbReference type="STRING" id="1185766.SAMN05216224_102225"/>
<dbReference type="SUPFAM" id="SSF158682">
    <property type="entry name" value="TerB-like"/>
    <property type="match status" value="1"/>
</dbReference>